<evidence type="ECO:0000256" key="4">
    <source>
        <dbReference type="ARBA" id="ARBA00023242"/>
    </source>
</evidence>
<organism evidence="7 8">
    <name type="scientific">Ceratodon purpureus</name>
    <name type="common">Fire moss</name>
    <name type="synonym">Dicranum purpureum</name>
    <dbReference type="NCBI Taxonomy" id="3225"/>
    <lineage>
        <taxon>Eukaryota</taxon>
        <taxon>Viridiplantae</taxon>
        <taxon>Streptophyta</taxon>
        <taxon>Embryophyta</taxon>
        <taxon>Bryophyta</taxon>
        <taxon>Bryophytina</taxon>
        <taxon>Bryopsida</taxon>
        <taxon>Dicranidae</taxon>
        <taxon>Pseudoditrichales</taxon>
        <taxon>Ditrichaceae</taxon>
        <taxon>Ceratodon</taxon>
    </lineage>
</organism>
<name>A0A8T0H4R0_CERPU</name>
<dbReference type="SMART" id="SM01027">
    <property type="entry name" value="Beta-Casp"/>
    <property type="match status" value="1"/>
</dbReference>
<evidence type="ECO:0000313" key="7">
    <source>
        <dbReference type="EMBL" id="KAG0566253.1"/>
    </source>
</evidence>
<feature type="compositionally biased region" description="Polar residues" evidence="5">
    <location>
        <begin position="385"/>
        <end position="395"/>
    </location>
</feature>
<dbReference type="InterPro" id="IPR022712">
    <property type="entry name" value="Beta_Casp"/>
</dbReference>
<dbReference type="InterPro" id="IPR036866">
    <property type="entry name" value="RibonucZ/Hydroxyglut_hydro"/>
</dbReference>
<gene>
    <name evidence="7" type="ORF">KC19_7G049700</name>
</gene>
<evidence type="ECO:0000313" key="8">
    <source>
        <dbReference type="Proteomes" id="UP000822688"/>
    </source>
</evidence>
<comment type="caution">
    <text evidence="7">The sequence shown here is derived from an EMBL/GenBank/DDBJ whole genome shotgun (WGS) entry which is preliminary data.</text>
</comment>
<comment type="subcellular location">
    <subcellularLocation>
        <location evidence="2">Cytoplasm</location>
    </subcellularLocation>
    <subcellularLocation>
        <location evidence="1">Nucleus</location>
    </subcellularLocation>
</comment>
<keyword evidence="8" id="KW-1185">Reference proteome</keyword>
<dbReference type="Gene3D" id="3.60.15.10">
    <property type="entry name" value="Ribonuclease Z/Hydroxyacylglutathione hydrolase-like"/>
    <property type="match status" value="1"/>
</dbReference>
<feature type="domain" description="Beta-Casp" evidence="6">
    <location>
        <begin position="480"/>
        <end position="607"/>
    </location>
</feature>
<evidence type="ECO:0000256" key="2">
    <source>
        <dbReference type="ARBA" id="ARBA00004496"/>
    </source>
</evidence>
<accession>A0A8T0H4R0</accession>
<sequence>MKLTSLGCGKDPIQESGLACHLLDANQSCVLLECPLDLSALALFLPAPSSTHSVFQSSSRLGQSSEATLHGAAGRKRKGKRDVHRDVLLRSSTKRVCLNNEVCERDGAGETGRDKGGEHKISSLFKEIHGQVLADGEPWYKVGGLELVDVGLLDAVIVSNPSGMLGLPFLTRHPDFCGKIYATKATAEIGKIMMEELVVLHADFTQKHGSLRTGQKPPWLDPSILGTMPVHMRSSLLGRCFSNRGNWQALYSAQDIQNCFVHVHKLRLGEEANINGSLRVMPLSSGMGIGASNWILSGARERVGYLAASLATKNHAMPLDKAPLAGCHALIISDVEFSPEAVVTEKAVASREDLVVNAPEISERGVLGSEHVGPLGPSSGSGSSQRPTQRASGSFSSVAVRGGLSSSSVGAVKSGSAGLPLGTGVEKAVKAGSGDLDGTPRNDLATSDLIPEVAAACKGAIEAVRRGGSVLFPISPSGLLLQILEELGVQLAALNLKHVPIHYISTAAEETLAYCNTVPEWLCSARQEKLYAGESLFGYVDLVQEGRLRHSKAFSSPELQKVWQEPCIVFAAHFSLRMGPAVHLLHRWRQNPLCLLILTEGESDKDLLLAPYMPLSMQVLELRASLQLRSEEVASLLQSIQPQCALVPEFLQKSLEGAGSTSTKALLGYKEGRSVQVPNFETDIEVSMSAELALQVQPKLVKPKKVAAAPFQAEFCFRDGNLSLQIPTTSSLSSDYQYRWGQVSVGALSRALQERGIGDISFHDPPVDESSTSREGHATERKTLMVEIRSPSRAWIELEPNRSHIKANEPSLRRLIADAINSVLQVM</sequence>
<dbReference type="GO" id="GO:0034472">
    <property type="term" value="P:snRNA 3'-end processing"/>
    <property type="evidence" value="ECO:0007669"/>
    <property type="project" value="TreeGrafter"/>
</dbReference>
<keyword evidence="4" id="KW-0539">Nucleus</keyword>
<dbReference type="AlphaFoldDB" id="A0A8T0H4R0"/>
<dbReference type="PANTHER" id="PTHR46094:SF1">
    <property type="entry name" value="INTEGRATOR COMPLEX SUBUNIT 9"/>
    <property type="match status" value="1"/>
</dbReference>
<dbReference type="SUPFAM" id="SSF56281">
    <property type="entry name" value="Metallo-hydrolase/oxidoreductase"/>
    <property type="match status" value="1"/>
</dbReference>
<dbReference type="PANTHER" id="PTHR46094">
    <property type="entry name" value="INTEGRATOR COMPLEX SUBUNIT 9"/>
    <property type="match status" value="1"/>
</dbReference>
<feature type="compositionally biased region" description="Low complexity" evidence="5">
    <location>
        <begin position="373"/>
        <end position="384"/>
    </location>
</feature>
<reference evidence="7" key="1">
    <citation type="submission" date="2020-06" db="EMBL/GenBank/DDBJ databases">
        <title>WGS assembly of Ceratodon purpureus strain R40.</title>
        <authorList>
            <person name="Carey S.B."/>
            <person name="Jenkins J."/>
            <person name="Shu S."/>
            <person name="Lovell J.T."/>
            <person name="Sreedasyam A."/>
            <person name="Maumus F."/>
            <person name="Tiley G.P."/>
            <person name="Fernandez-Pozo N."/>
            <person name="Barry K."/>
            <person name="Chen C."/>
            <person name="Wang M."/>
            <person name="Lipzen A."/>
            <person name="Daum C."/>
            <person name="Saski C.A."/>
            <person name="Payton A.C."/>
            <person name="Mcbreen J.C."/>
            <person name="Conrad R.E."/>
            <person name="Kollar L.M."/>
            <person name="Olsson S."/>
            <person name="Huttunen S."/>
            <person name="Landis J.B."/>
            <person name="Wickett N.J."/>
            <person name="Johnson M.G."/>
            <person name="Rensing S.A."/>
            <person name="Grimwood J."/>
            <person name="Schmutz J."/>
            <person name="Mcdaniel S.F."/>
        </authorList>
    </citation>
    <scope>NUCLEOTIDE SEQUENCE</scope>
    <source>
        <strain evidence="7">R40</strain>
    </source>
</reference>
<feature type="region of interest" description="Disordered" evidence="5">
    <location>
        <begin position="366"/>
        <end position="395"/>
    </location>
</feature>
<dbReference type="Pfam" id="PF10996">
    <property type="entry name" value="Beta-Casp"/>
    <property type="match status" value="1"/>
</dbReference>
<evidence type="ECO:0000256" key="5">
    <source>
        <dbReference type="SAM" id="MobiDB-lite"/>
    </source>
</evidence>
<proteinExistence type="predicted"/>
<evidence type="ECO:0000256" key="3">
    <source>
        <dbReference type="ARBA" id="ARBA00022490"/>
    </source>
</evidence>
<evidence type="ECO:0000259" key="6">
    <source>
        <dbReference type="SMART" id="SM01027"/>
    </source>
</evidence>
<dbReference type="InterPro" id="IPR027074">
    <property type="entry name" value="Integrator_9su"/>
</dbReference>
<dbReference type="Gene3D" id="3.40.50.10890">
    <property type="match status" value="1"/>
</dbReference>
<protein>
    <recommendedName>
        <fullName evidence="6">Beta-Casp domain-containing protein</fullName>
    </recommendedName>
</protein>
<dbReference type="GO" id="GO:0005737">
    <property type="term" value="C:cytoplasm"/>
    <property type="evidence" value="ECO:0007669"/>
    <property type="project" value="UniProtKB-SubCell"/>
</dbReference>
<keyword evidence="3" id="KW-0963">Cytoplasm</keyword>
<evidence type="ECO:0000256" key="1">
    <source>
        <dbReference type="ARBA" id="ARBA00004123"/>
    </source>
</evidence>
<dbReference type="EMBL" id="CM026428">
    <property type="protein sequence ID" value="KAG0566253.1"/>
    <property type="molecule type" value="Genomic_DNA"/>
</dbReference>
<dbReference type="GO" id="GO:0032039">
    <property type="term" value="C:integrator complex"/>
    <property type="evidence" value="ECO:0007669"/>
    <property type="project" value="InterPro"/>
</dbReference>
<dbReference type="Proteomes" id="UP000822688">
    <property type="component" value="Chromosome 7"/>
</dbReference>
<feature type="region of interest" description="Disordered" evidence="5">
    <location>
        <begin position="759"/>
        <end position="780"/>
    </location>
</feature>